<name>M9SK24_METAX</name>
<reference evidence="4 5" key="1">
    <citation type="journal article" date="2012" name="J. Bacteriol.">
        <title>Genome sequence of 'Candidatus Methanomethylophilus alvus' Mx1201, a methanogenic archaeon from the human gut belonging to a seventh order of methanogens.</title>
        <authorList>
            <person name="Borrel G."/>
            <person name="Harris H.M."/>
            <person name="Tottey W."/>
            <person name="Mihajlovski A."/>
            <person name="Parisot N."/>
            <person name="Peyretaillade E."/>
            <person name="Peyret P."/>
            <person name="Gribaldo S."/>
            <person name="O'Toole P.W."/>
            <person name="Brugere J.F."/>
        </authorList>
    </citation>
    <scope>NUCLEOTIDE SEQUENCE [LARGE SCALE GENOMIC DNA]</scope>
    <source>
        <strain evidence="4 5">Mx1201</strain>
    </source>
</reference>
<organism evidence="4 5">
    <name type="scientific">Methanomethylophilus alvi (strain Mx1201)</name>
    <dbReference type="NCBI Taxonomy" id="1236689"/>
    <lineage>
        <taxon>Archaea</taxon>
        <taxon>Methanobacteriati</taxon>
        <taxon>Thermoplasmatota</taxon>
        <taxon>Thermoplasmata</taxon>
        <taxon>Methanomassiliicoccales</taxon>
        <taxon>Methanomethylophilaceae</taxon>
        <taxon>Methanomethylophilus</taxon>
    </lineage>
</organism>
<feature type="domain" description="CBS" evidence="3">
    <location>
        <begin position="227"/>
        <end position="284"/>
    </location>
</feature>
<gene>
    <name evidence="4" type="ORF">MMALV_10930</name>
</gene>
<keyword evidence="5" id="KW-1185">Reference proteome</keyword>
<dbReference type="GeneID" id="41321870"/>
<dbReference type="Gene3D" id="3.10.580.10">
    <property type="entry name" value="CBS-domain"/>
    <property type="match status" value="2"/>
</dbReference>
<evidence type="ECO:0000313" key="4">
    <source>
        <dbReference type="EMBL" id="AGI85827.1"/>
    </source>
</evidence>
<dbReference type="KEGG" id="max:MMALV_10930"/>
<dbReference type="HOGENOM" id="CLU_064879_0_0_2"/>
<dbReference type="eggNOG" id="arCOG00601">
    <property type="taxonomic scope" value="Archaea"/>
</dbReference>
<dbReference type="Pfam" id="PF00571">
    <property type="entry name" value="CBS"/>
    <property type="match status" value="4"/>
</dbReference>
<dbReference type="SMART" id="SM00116">
    <property type="entry name" value="CBS"/>
    <property type="match status" value="4"/>
</dbReference>
<dbReference type="AlphaFoldDB" id="M9SK24"/>
<evidence type="ECO:0000313" key="5">
    <source>
        <dbReference type="Proteomes" id="UP000012672"/>
    </source>
</evidence>
<protein>
    <recommendedName>
        <fullName evidence="3">CBS domain-containing protein</fullName>
    </recommendedName>
</protein>
<dbReference type="STRING" id="1236689.MMALV_10930"/>
<proteinExistence type="predicted"/>
<dbReference type="InterPro" id="IPR000644">
    <property type="entry name" value="CBS_dom"/>
</dbReference>
<evidence type="ECO:0000256" key="2">
    <source>
        <dbReference type="PROSITE-ProRule" id="PRU00703"/>
    </source>
</evidence>
<feature type="domain" description="CBS" evidence="3">
    <location>
        <begin position="27"/>
        <end position="85"/>
    </location>
</feature>
<evidence type="ECO:0000259" key="3">
    <source>
        <dbReference type="PROSITE" id="PS51371"/>
    </source>
</evidence>
<dbReference type="PANTHER" id="PTHR43080:SF2">
    <property type="entry name" value="CBS DOMAIN-CONTAINING PROTEIN"/>
    <property type="match status" value="1"/>
</dbReference>
<sequence>MGIKDLEDLKKLSILKSQIDSLSVSDIVELEFPTLGPDDTLSDSLALMRKTGYQEIPVVENGSYIGMMRYGTILRKKSATPETKIKSLVSSLPTISEETEITKIAEYMVTNNCRQLAVVNGKKITGIVSRTALIEIAADMKSLKDVKVWEIMTTPVEYVKDNAMLSEAVDTMRRLDIRTMPVIDSAGALVGVVGMREVIDNGWKAGERSVAGISKSPSTQIPVESVAVTNVMTVDWEDDMESAADVMASKKISTLPVMDGDEMVGILTEYDIIEMISACRERDQLYVQISGLDEEDKIYADAMYSDIAAEMAKISKIHRPESLTIHVTRYNESGDKKKYSLIGKLFVNGRTFNAKEIGWDIVQTNNDLVKKLGDLVKDQKDNHVSRRKKIKP</sequence>
<feature type="domain" description="CBS" evidence="3">
    <location>
        <begin position="88"/>
        <end position="146"/>
    </location>
</feature>
<dbReference type="EMBL" id="CP004049">
    <property type="protein sequence ID" value="AGI85827.1"/>
    <property type="molecule type" value="Genomic_DNA"/>
</dbReference>
<accession>M9SK24</accession>
<evidence type="ECO:0000256" key="1">
    <source>
        <dbReference type="ARBA" id="ARBA00023122"/>
    </source>
</evidence>
<dbReference type="InParanoid" id="M9SK24"/>
<dbReference type="CDD" id="cd02205">
    <property type="entry name" value="CBS_pair_SF"/>
    <property type="match status" value="1"/>
</dbReference>
<dbReference type="Proteomes" id="UP000012672">
    <property type="component" value="Chromosome"/>
</dbReference>
<dbReference type="PROSITE" id="PS51371">
    <property type="entry name" value="CBS"/>
    <property type="match status" value="4"/>
</dbReference>
<keyword evidence="1 2" id="KW-0129">CBS domain</keyword>
<dbReference type="PANTHER" id="PTHR43080">
    <property type="entry name" value="CBS DOMAIN-CONTAINING PROTEIN CBSX3, MITOCHONDRIAL"/>
    <property type="match status" value="1"/>
</dbReference>
<dbReference type="InterPro" id="IPR046342">
    <property type="entry name" value="CBS_dom_sf"/>
</dbReference>
<feature type="domain" description="CBS" evidence="3">
    <location>
        <begin position="152"/>
        <end position="208"/>
    </location>
</feature>
<dbReference type="OrthoDB" id="9280at2157"/>
<dbReference type="InterPro" id="IPR051257">
    <property type="entry name" value="Diverse_CBS-Domain"/>
</dbReference>
<dbReference type="RefSeq" id="WP_015504974.1">
    <property type="nucleotide sequence ID" value="NC_020913.1"/>
</dbReference>
<dbReference type="SUPFAM" id="SSF54631">
    <property type="entry name" value="CBS-domain pair"/>
    <property type="match status" value="2"/>
</dbReference>
<dbReference type="FunCoup" id="M9SK24">
    <property type="interactions" value="13"/>
</dbReference>